<accession>A0ABR9RR48</accession>
<dbReference type="GO" id="GO:0004519">
    <property type="term" value="F:endonuclease activity"/>
    <property type="evidence" value="ECO:0007669"/>
    <property type="project" value="UniProtKB-KW"/>
</dbReference>
<evidence type="ECO:0000256" key="1">
    <source>
        <dbReference type="SAM" id="MobiDB-lite"/>
    </source>
</evidence>
<evidence type="ECO:0000313" key="4">
    <source>
        <dbReference type="Proteomes" id="UP000756387"/>
    </source>
</evidence>
<feature type="compositionally biased region" description="Basic and acidic residues" evidence="1">
    <location>
        <begin position="158"/>
        <end position="180"/>
    </location>
</feature>
<feature type="non-terminal residue" evidence="3">
    <location>
        <position position="1"/>
    </location>
</feature>
<keyword evidence="4" id="KW-1185">Reference proteome</keyword>
<evidence type="ECO:0000259" key="2">
    <source>
        <dbReference type="SMART" id="SM00507"/>
    </source>
</evidence>
<dbReference type="Proteomes" id="UP000756387">
    <property type="component" value="Unassembled WGS sequence"/>
</dbReference>
<feature type="region of interest" description="Disordered" evidence="1">
    <location>
        <begin position="214"/>
        <end position="237"/>
    </location>
</feature>
<organism evidence="3 4">
    <name type="scientific">Nocardioides malaquae</name>
    <dbReference type="NCBI Taxonomy" id="2773426"/>
    <lineage>
        <taxon>Bacteria</taxon>
        <taxon>Bacillati</taxon>
        <taxon>Actinomycetota</taxon>
        <taxon>Actinomycetes</taxon>
        <taxon>Propionibacteriales</taxon>
        <taxon>Nocardioidaceae</taxon>
        <taxon>Nocardioides</taxon>
    </lineage>
</organism>
<name>A0ABR9RR48_9ACTN</name>
<dbReference type="RefSeq" id="WP_193637303.1">
    <property type="nucleotide sequence ID" value="NZ_JADCSA010000003.1"/>
</dbReference>
<dbReference type="EMBL" id="JADCSA010000003">
    <property type="protein sequence ID" value="MBE7324003.1"/>
    <property type="molecule type" value="Genomic_DNA"/>
</dbReference>
<gene>
    <name evidence="3" type="ORF">IEQ44_04985</name>
</gene>
<evidence type="ECO:0000313" key="3">
    <source>
        <dbReference type="EMBL" id="MBE7324003.1"/>
    </source>
</evidence>
<feature type="domain" description="HNH nuclease" evidence="2">
    <location>
        <begin position="133"/>
        <end position="196"/>
    </location>
</feature>
<keyword evidence="3" id="KW-0255">Endonuclease</keyword>
<sequence>ALAGAGDEDPVGARRVKALVSLAREGAGQLAFGFAAEDAATAKTGGGAAGGGPAGGVARPPGLALKLYVHTSLADLVTLAAGTGEVTVAEVERLGAITSELLKSWLDRTRVSVTPVLDLADATWSPRHDPPPRMRDQVVLRHRDCVFPYCGRDARSGDLDHVDPWEPDRPGDPDDPHETSGTRPDNLAPLCRRHHRVKTHGSWRYEALPDLFGDPVGDPANPRPTRPPEHLWIGPHGESFLVSSGRTVALRDP</sequence>
<dbReference type="InterPro" id="IPR003615">
    <property type="entry name" value="HNH_nuc"/>
</dbReference>
<proteinExistence type="predicted"/>
<dbReference type="SMART" id="SM00507">
    <property type="entry name" value="HNHc"/>
    <property type="match status" value="1"/>
</dbReference>
<dbReference type="CDD" id="cd00085">
    <property type="entry name" value="HNHc"/>
    <property type="match status" value="1"/>
</dbReference>
<comment type="caution">
    <text evidence="3">The sequence shown here is derived from an EMBL/GenBank/DDBJ whole genome shotgun (WGS) entry which is preliminary data.</text>
</comment>
<reference evidence="3 4" key="1">
    <citation type="submission" date="2020-10" db="EMBL/GenBank/DDBJ databases">
        <title>Nocardioides sp. isolated from sludge.</title>
        <authorList>
            <person name="Zhang X."/>
        </authorList>
    </citation>
    <scope>NUCLEOTIDE SEQUENCE [LARGE SCALE GENOMIC DNA]</scope>
    <source>
        <strain evidence="3 4">Y6</strain>
    </source>
</reference>
<keyword evidence="3" id="KW-0378">Hydrolase</keyword>
<keyword evidence="3" id="KW-0540">Nuclease</keyword>
<protein>
    <submittedName>
        <fullName evidence="3">HNH endonuclease</fullName>
    </submittedName>
</protein>
<feature type="region of interest" description="Disordered" evidence="1">
    <location>
        <begin position="158"/>
        <end position="189"/>
    </location>
</feature>